<accession>A0A8S4SGT8</accession>
<dbReference type="OrthoDB" id="123929at2759"/>
<dbReference type="GO" id="GO:0005634">
    <property type="term" value="C:nucleus"/>
    <property type="evidence" value="ECO:0007669"/>
    <property type="project" value="TreeGrafter"/>
</dbReference>
<keyword evidence="4 7" id="KW-0067">ATP-binding</keyword>
<keyword evidence="11" id="KW-1185">Reference proteome</keyword>
<evidence type="ECO:0000256" key="3">
    <source>
        <dbReference type="ARBA" id="ARBA00022741"/>
    </source>
</evidence>
<evidence type="ECO:0000256" key="1">
    <source>
        <dbReference type="ARBA" id="ARBA00004245"/>
    </source>
</evidence>
<keyword evidence="5 7" id="KW-0505">Motor protein</keyword>
<dbReference type="InterPro" id="IPR001752">
    <property type="entry name" value="Kinesin_motor_dom"/>
</dbReference>
<evidence type="ECO:0000313" key="11">
    <source>
        <dbReference type="Proteomes" id="UP000838756"/>
    </source>
</evidence>
<proteinExistence type="inferred from homology"/>
<dbReference type="InterPro" id="IPR027640">
    <property type="entry name" value="Kinesin-like_fam"/>
</dbReference>
<organism evidence="10 11">
    <name type="scientific">Pararge aegeria aegeria</name>
    <dbReference type="NCBI Taxonomy" id="348720"/>
    <lineage>
        <taxon>Eukaryota</taxon>
        <taxon>Metazoa</taxon>
        <taxon>Ecdysozoa</taxon>
        <taxon>Arthropoda</taxon>
        <taxon>Hexapoda</taxon>
        <taxon>Insecta</taxon>
        <taxon>Pterygota</taxon>
        <taxon>Neoptera</taxon>
        <taxon>Endopterygota</taxon>
        <taxon>Lepidoptera</taxon>
        <taxon>Glossata</taxon>
        <taxon>Ditrysia</taxon>
        <taxon>Papilionoidea</taxon>
        <taxon>Nymphalidae</taxon>
        <taxon>Satyrinae</taxon>
        <taxon>Satyrini</taxon>
        <taxon>Parargina</taxon>
        <taxon>Pararge</taxon>
    </lineage>
</organism>
<dbReference type="PANTHER" id="PTHR24115:SF1008">
    <property type="entry name" value="KINESIN-LIKE PROTEIN SUBITO"/>
    <property type="match status" value="1"/>
</dbReference>
<dbReference type="PRINTS" id="PR00380">
    <property type="entry name" value="KINESINHEAVY"/>
</dbReference>
<feature type="domain" description="Kinesin motor" evidence="9">
    <location>
        <begin position="56"/>
        <end position="363"/>
    </location>
</feature>
<feature type="binding site" evidence="7">
    <location>
        <begin position="143"/>
        <end position="150"/>
    </location>
    <ligand>
        <name>ATP</name>
        <dbReference type="ChEBI" id="CHEBI:30616"/>
    </ligand>
</feature>
<dbReference type="SMART" id="SM00129">
    <property type="entry name" value="KISc"/>
    <property type="match status" value="1"/>
</dbReference>
<evidence type="ECO:0000313" key="10">
    <source>
        <dbReference type="EMBL" id="CAH2267878.1"/>
    </source>
</evidence>
<comment type="subcellular location">
    <subcellularLocation>
        <location evidence="1">Cytoplasm</location>
        <location evidence="1">Cytoskeleton</location>
    </subcellularLocation>
</comment>
<dbReference type="InterPro" id="IPR027417">
    <property type="entry name" value="P-loop_NTPase"/>
</dbReference>
<dbReference type="GO" id="GO:0016887">
    <property type="term" value="F:ATP hydrolysis activity"/>
    <property type="evidence" value="ECO:0007669"/>
    <property type="project" value="TreeGrafter"/>
</dbReference>
<dbReference type="GO" id="GO:0005871">
    <property type="term" value="C:kinesin complex"/>
    <property type="evidence" value="ECO:0007669"/>
    <property type="project" value="TreeGrafter"/>
</dbReference>
<dbReference type="Proteomes" id="UP000838756">
    <property type="component" value="Unassembled WGS sequence"/>
</dbReference>
<protein>
    <submittedName>
        <fullName evidence="10">Jg13009 protein</fullName>
    </submittedName>
</protein>
<gene>
    <name evidence="10" type="primary">jg13009</name>
    <name evidence="10" type="ORF">PAEG_LOCUS26359</name>
</gene>
<evidence type="ECO:0000259" key="9">
    <source>
        <dbReference type="PROSITE" id="PS50067"/>
    </source>
</evidence>
<dbReference type="GO" id="GO:0007018">
    <property type="term" value="P:microtubule-based movement"/>
    <property type="evidence" value="ECO:0007669"/>
    <property type="project" value="InterPro"/>
</dbReference>
<evidence type="ECO:0000256" key="6">
    <source>
        <dbReference type="ARBA" id="ARBA00023212"/>
    </source>
</evidence>
<keyword evidence="2" id="KW-0493">Microtubule</keyword>
<dbReference type="SUPFAM" id="SSF52540">
    <property type="entry name" value="P-loop containing nucleoside triphosphate hydrolases"/>
    <property type="match status" value="1"/>
</dbReference>
<keyword evidence="3 7" id="KW-0547">Nucleotide-binding</keyword>
<keyword evidence="6" id="KW-0206">Cytoskeleton</keyword>
<reference evidence="10" key="1">
    <citation type="submission" date="2022-03" db="EMBL/GenBank/DDBJ databases">
        <authorList>
            <person name="Lindestad O."/>
        </authorList>
    </citation>
    <scope>NUCLEOTIDE SEQUENCE</scope>
</reference>
<sequence>MLSPRSSYNDETKRDIPSFIEPRPPVILNPYMRPRPQKGTNLFDLLEDSETEEPELVQVYLRLKPCKIPSNLYEVRSDRSLITSLDTTTAGHGRRTQHNVSKMYTFSHIFGPDSNQKEIFEHVVKDNLKKLPDGNSFTLLTYGASGSGKTFTLMGTVTAPGLVPRSLEYVFKVVDAAQQPLYKPDERGADKLSYAMQEYELKWVKQLRQISAPVRDKYRRMSAQLGGDLTCSNVDLTNRRSHYVWVSFIEIYNEGIYDLLAPGDRRNAPKLAIREDTSGNVYVKGATQAFVRTGEEAYDVMVAGKHNLQVAATGIHAQSSRSHCIFTITMLTETVLICEAVINQWVQLELDFTLGAAFESQHL</sequence>
<dbReference type="GO" id="GO:0005524">
    <property type="term" value="F:ATP binding"/>
    <property type="evidence" value="ECO:0007669"/>
    <property type="project" value="UniProtKB-UniRule"/>
</dbReference>
<keyword evidence="6" id="KW-0963">Cytoplasm</keyword>
<name>A0A8S4SGT8_9NEOP</name>
<dbReference type="InterPro" id="IPR036961">
    <property type="entry name" value="Kinesin_motor_dom_sf"/>
</dbReference>
<evidence type="ECO:0000256" key="4">
    <source>
        <dbReference type="ARBA" id="ARBA00022840"/>
    </source>
</evidence>
<dbReference type="AlphaFoldDB" id="A0A8S4SGT8"/>
<feature type="region of interest" description="Disordered" evidence="8">
    <location>
        <begin position="1"/>
        <end position="33"/>
    </location>
</feature>
<evidence type="ECO:0000256" key="7">
    <source>
        <dbReference type="PROSITE-ProRule" id="PRU00283"/>
    </source>
</evidence>
<dbReference type="Gene3D" id="3.40.850.10">
    <property type="entry name" value="Kinesin motor domain"/>
    <property type="match status" value="1"/>
</dbReference>
<evidence type="ECO:0000256" key="2">
    <source>
        <dbReference type="ARBA" id="ARBA00022701"/>
    </source>
</evidence>
<evidence type="ECO:0000256" key="5">
    <source>
        <dbReference type="ARBA" id="ARBA00023175"/>
    </source>
</evidence>
<dbReference type="EMBL" id="CAKXAJ010026405">
    <property type="protein sequence ID" value="CAH2267878.1"/>
    <property type="molecule type" value="Genomic_DNA"/>
</dbReference>
<dbReference type="GO" id="GO:0008017">
    <property type="term" value="F:microtubule binding"/>
    <property type="evidence" value="ECO:0007669"/>
    <property type="project" value="InterPro"/>
</dbReference>
<dbReference type="GO" id="GO:0005874">
    <property type="term" value="C:microtubule"/>
    <property type="evidence" value="ECO:0007669"/>
    <property type="project" value="UniProtKB-KW"/>
</dbReference>
<comment type="similarity">
    <text evidence="7">Belongs to the TRAFAC class myosin-kinesin ATPase superfamily. Kinesin family.</text>
</comment>
<dbReference type="GO" id="GO:0003777">
    <property type="term" value="F:microtubule motor activity"/>
    <property type="evidence" value="ECO:0007669"/>
    <property type="project" value="InterPro"/>
</dbReference>
<evidence type="ECO:0000256" key="8">
    <source>
        <dbReference type="SAM" id="MobiDB-lite"/>
    </source>
</evidence>
<comment type="caution">
    <text evidence="10">The sequence shown here is derived from an EMBL/GenBank/DDBJ whole genome shotgun (WGS) entry which is preliminary data.</text>
</comment>
<dbReference type="PANTHER" id="PTHR24115">
    <property type="entry name" value="KINESIN-RELATED"/>
    <property type="match status" value="1"/>
</dbReference>
<dbReference type="PROSITE" id="PS50067">
    <property type="entry name" value="KINESIN_MOTOR_2"/>
    <property type="match status" value="1"/>
</dbReference>
<dbReference type="Pfam" id="PF00225">
    <property type="entry name" value="Kinesin"/>
    <property type="match status" value="1"/>
</dbReference>